<accession>E3GQ57</accession>
<dbReference type="HOGENOM" id="CLU_2716404_0_0_9"/>
<reference evidence="1 2" key="2">
    <citation type="journal article" date="2011" name="J. Bacteriol.">
        <title>Complete genome sequence of a carbon monoxide-utilizing acetogen, Eubacterium limosum KIST612.</title>
        <authorList>
            <person name="Roh H."/>
            <person name="Ko H.J."/>
            <person name="Kim D."/>
            <person name="Choi D.G."/>
            <person name="Park S."/>
            <person name="Kim S."/>
            <person name="Chang I.S."/>
            <person name="Choi I.G."/>
        </authorList>
    </citation>
    <scope>NUCLEOTIDE SEQUENCE [LARGE SCALE GENOMIC DNA]</scope>
    <source>
        <strain evidence="1 2">KIST612</strain>
    </source>
</reference>
<dbReference type="KEGG" id="elm:ELI_4164"/>
<dbReference type="AlphaFoldDB" id="E3GQ57"/>
<reference key="1">
    <citation type="submission" date="2010-09" db="EMBL/GenBank/DDBJ databases">
        <authorList>
            <person name="Roh H."/>
            <person name="Ko H.-J."/>
            <person name="Kim D."/>
            <person name="Choi D.G."/>
            <person name="Park S."/>
            <person name="Kim S."/>
            <person name="Kim K.H."/>
            <person name="Chang I.S."/>
            <person name="Choi I.-G."/>
        </authorList>
    </citation>
    <scope>NUCLEOTIDE SEQUENCE</scope>
    <source>
        <strain>KIST612</strain>
    </source>
</reference>
<dbReference type="Proteomes" id="UP000006873">
    <property type="component" value="Chromosome"/>
</dbReference>
<sequence>MKKSGFLKKIPPEIPKTPLKKSGKRVFGISGGAWVGKRCLAGAAAEFLRIAAIRALLPQSLGGSAAYQRKIH</sequence>
<name>E3GQ57_9FIRM</name>
<protein>
    <submittedName>
        <fullName evidence="1">Uncharacterized protein</fullName>
    </submittedName>
</protein>
<dbReference type="EMBL" id="CP002273">
    <property type="protein sequence ID" value="ADO39106.1"/>
    <property type="molecule type" value="Genomic_DNA"/>
</dbReference>
<gene>
    <name evidence="1" type="ordered locus">ELI_4164</name>
</gene>
<keyword evidence="2" id="KW-1185">Reference proteome</keyword>
<proteinExistence type="predicted"/>
<evidence type="ECO:0000313" key="1">
    <source>
        <dbReference type="EMBL" id="ADO39106.1"/>
    </source>
</evidence>
<evidence type="ECO:0000313" key="2">
    <source>
        <dbReference type="Proteomes" id="UP000006873"/>
    </source>
</evidence>
<organism evidence="1 2">
    <name type="scientific">Eubacterium callanderi</name>
    <dbReference type="NCBI Taxonomy" id="53442"/>
    <lineage>
        <taxon>Bacteria</taxon>
        <taxon>Bacillati</taxon>
        <taxon>Bacillota</taxon>
        <taxon>Clostridia</taxon>
        <taxon>Eubacteriales</taxon>
        <taxon>Eubacteriaceae</taxon>
        <taxon>Eubacterium</taxon>
    </lineage>
</organism>